<proteinExistence type="predicted"/>
<protein>
    <submittedName>
        <fullName evidence="2">Nucleotidyl transferase AbiEii/AbiGii toxin family protein</fullName>
    </submittedName>
</protein>
<evidence type="ECO:0000313" key="2">
    <source>
        <dbReference type="EMBL" id="GAA4614384.1"/>
    </source>
</evidence>
<organism evidence="2 3">
    <name type="scientific">Actinoallomurus liliacearum</name>
    <dbReference type="NCBI Taxonomy" id="1080073"/>
    <lineage>
        <taxon>Bacteria</taxon>
        <taxon>Bacillati</taxon>
        <taxon>Actinomycetota</taxon>
        <taxon>Actinomycetes</taxon>
        <taxon>Streptosporangiales</taxon>
        <taxon>Thermomonosporaceae</taxon>
        <taxon>Actinoallomurus</taxon>
    </lineage>
</organism>
<keyword evidence="2" id="KW-0808">Transferase</keyword>
<dbReference type="Pfam" id="PF08843">
    <property type="entry name" value="AbiEii"/>
    <property type="match status" value="1"/>
</dbReference>
<dbReference type="GO" id="GO:0016740">
    <property type="term" value="F:transferase activity"/>
    <property type="evidence" value="ECO:0007669"/>
    <property type="project" value="UniProtKB-KW"/>
</dbReference>
<dbReference type="InterPro" id="IPR014942">
    <property type="entry name" value="AbiEii"/>
</dbReference>
<gene>
    <name evidence="2" type="ORF">GCM10023195_62730</name>
</gene>
<sequence>MAPNPRRDTPAGRAYNDLRNKARREGRPTDELLTLFVLERFLYRLSRSDVSDRFALKGGMLLSAYHARRTTRDADLSGIGISVTGDDAVAVMARVADMAVDDGVEFLVGQIRSRAIREDGPYGGTRVVIPAQVARFRTSVQIDVSSGDPIVPGVQRIDFPQQLQDSSFELLAYPIETVLAEKVLTALERGDANTRVRDYADVWRLIAGNAFAGAGLFEAVAKAADHRGLKPGPLSERITSLVELRGRVYREWRRRLGPDGDAYPEDFGEVVAAVIAFADPLLLGEVVGVDWDPDARSWRR</sequence>
<reference evidence="3" key="1">
    <citation type="journal article" date="2019" name="Int. J. Syst. Evol. Microbiol.">
        <title>The Global Catalogue of Microorganisms (GCM) 10K type strain sequencing project: providing services to taxonomists for standard genome sequencing and annotation.</title>
        <authorList>
            <consortium name="The Broad Institute Genomics Platform"/>
            <consortium name="The Broad Institute Genome Sequencing Center for Infectious Disease"/>
            <person name="Wu L."/>
            <person name="Ma J."/>
        </authorList>
    </citation>
    <scope>NUCLEOTIDE SEQUENCE [LARGE SCALE GENOMIC DNA]</scope>
    <source>
        <strain evidence="3">JCM 17938</strain>
    </source>
</reference>
<evidence type="ECO:0000313" key="3">
    <source>
        <dbReference type="Proteomes" id="UP001500212"/>
    </source>
</evidence>
<evidence type="ECO:0000256" key="1">
    <source>
        <dbReference type="SAM" id="MobiDB-lite"/>
    </source>
</evidence>
<keyword evidence="3" id="KW-1185">Reference proteome</keyword>
<accession>A0ABP8TQX7</accession>
<dbReference type="Proteomes" id="UP001500212">
    <property type="component" value="Unassembled WGS sequence"/>
</dbReference>
<dbReference type="EMBL" id="BAABHJ010000026">
    <property type="protein sequence ID" value="GAA4614384.1"/>
    <property type="molecule type" value="Genomic_DNA"/>
</dbReference>
<comment type="caution">
    <text evidence="2">The sequence shown here is derived from an EMBL/GenBank/DDBJ whole genome shotgun (WGS) entry which is preliminary data.</text>
</comment>
<name>A0ABP8TQX7_9ACTN</name>
<feature type="region of interest" description="Disordered" evidence="1">
    <location>
        <begin position="1"/>
        <end position="23"/>
    </location>
</feature>